<proteinExistence type="predicted"/>
<evidence type="ECO:0000259" key="1">
    <source>
        <dbReference type="Pfam" id="PF03551"/>
    </source>
</evidence>
<organism evidence="2 3">
    <name type="scientific">Lawsonibacter hominis</name>
    <dbReference type="NCBI Taxonomy" id="2763053"/>
    <lineage>
        <taxon>Bacteria</taxon>
        <taxon>Bacillati</taxon>
        <taxon>Bacillota</taxon>
        <taxon>Clostridia</taxon>
        <taxon>Eubacteriales</taxon>
        <taxon>Oscillospiraceae</taxon>
        <taxon>Lawsonibacter</taxon>
    </lineage>
</organism>
<dbReference type="PANTHER" id="PTHR33169:SF13">
    <property type="entry name" value="PADR-FAMILY TRANSCRIPTIONAL REGULATOR"/>
    <property type="match status" value="1"/>
</dbReference>
<dbReference type="InterPro" id="IPR036390">
    <property type="entry name" value="WH_DNA-bd_sf"/>
</dbReference>
<dbReference type="SUPFAM" id="SSF46785">
    <property type="entry name" value="Winged helix' DNA-binding domain"/>
    <property type="match status" value="1"/>
</dbReference>
<comment type="caution">
    <text evidence="2">The sequence shown here is derived from an EMBL/GenBank/DDBJ whole genome shotgun (WGS) entry which is preliminary data.</text>
</comment>
<dbReference type="RefSeq" id="WP_186907792.1">
    <property type="nucleotide sequence ID" value="NZ_JACOPP010000011.1"/>
</dbReference>
<gene>
    <name evidence="2" type="ORF">H8S57_09215</name>
</gene>
<dbReference type="Gene3D" id="1.10.10.10">
    <property type="entry name" value="Winged helix-like DNA-binding domain superfamily/Winged helix DNA-binding domain"/>
    <property type="match status" value="1"/>
</dbReference>
<dbReference type="Pfam" id="PF03551">
    <property type="entry name" value="PadR"/>
    <property type="match status" value="1"/>
</dbReference>
<keyword evidence="3" id="KW-1185">Reference proteome</keyword>
<protein>
    <submittedName>
        <fullName evidence="2">Helix-turn-helix transcriptional regulator</fullName>
    </submittedName>
</protein>
<feature type="domain" description="Transcription regulator PadR N-terminal" evidence="1">
    <location>
        <begin position="17"/>
        <end position="86"/>
    </location>
</feature>
<sequence length="104" mass="12065">MGKKALENLTESMFYVLMSFLRQARCGTEIAEWVRLRTRDRVRLGPGTLYTILAKFEEEGFLQETAVEGRKRTYQLTEAGRRRYEEELARLRACIADAEEEGAL</sequence>
<name>A0A8J6J6X0_9FIRM</name>
<dbReference type="Proteomes" id="UP000661435">
    <property type="component" value="Unassembled WGS sequence"/>
</dbReference>
<evidence type="ECO:0000313" key="2">
    <source>
        <dbReference type="EMBL" id="MBC5733901.1"/>
    </source>
</evidence>
<dbReference type="PANTHER" id="PTHR33169">
    <property type="entry name" value="PADR-FAMILY TRANSCRIPTIONAL REGULATOR"/>
    <property type="match status" value="1"/>
</dbReference>
<dbReference type="InterPro" id="IPR052509">
    <property type="entry name" value="Metal_resp_DNA-bind_regulator"/>
</dbReference>
<dbReference type="AlphaFoldDB" id="A0A8J6J6X0"/>
<reference evidence="2" key="1">
    <citation type="submission" date="2020-08" db="EMBL/GenBank/DDBJ databases">
        <title>Genome public.</title>
        <authorList>
            <person name="Liu C."/>
            <person name="Sun Q."/>
        </authorList>
    </citation>
    <scope>NUCLEOTIDE SEQUENCE</scope>
    <source>
        <strain evidence="2">NSJ-51</strain>
    </source>
</reference>
<dbReference type="EMBL" id="JACOPP010000011">
    <property type="protein sequence ID" value="MBC5733901.1"/>
    <property type="molecule type" value="Genomic_DNA"/>
</dbReference>
<evidence type="ECO:0000313" key="3">
    <source>
        <dbReference type="Proteomes" id="UP000661435"/>
    </source>
</evidence>
<accession>A0A8J6J6X0</accession>
<dbReference type="InterPro" id="IPR005149">
    <property type="entry name" value="Tscrpt_reg_PadR_N"/>
</dbReference>
<dbReference type="InterPro" id="IPR036388">
    <property type="entry name" value="WH-like_DNA-bd_sf"/>
</dbReference>